<dbReference type="AlphaFoldDB" id="A0A6J4LG86"/>
<gene>
    <name evidence="1" type="ORF">AVDCRST_MAG84-1905</name>
</gene>
<dbReference type="EMBL" id="CADCTZ010000310">
    <property type="protein sequence ID" value="CAA9331671.1"/>
    <property type="molecule type" value="Genomic_DNA"/>
</dbReference>
<evidence type="ECO:0000313" key="1">
    <source>
        <dbReference type="EMBL" id="CAA9331671.1"/>
    </source>
</evidence>
<reference evidence="1" key="1">
    <citation type="submission" date="2020-02" db="EMBL/GenBank/DDBJ databases">
        <authorList>
            <person name="Meier V. D."/>
        </authorList>
    </citation>
    <scope>NUCLEOTIDE SEQUENCE</scope>
    <source>
        <strain evidence="1">AVDCRST_MAG84</strain>
    </source>
</reference>
<protein>
    <submittedName>
        <fullName evidence="1">Uncharacterized protein</fullName>
    </submittedName>
</protein>
<organism evidence="1">
    <name type="scientific">uncultured Microcoleus sp</name>
    <dbReference type="NCBI Taxonomy" id="259945"/>
    <lineage>
        <taxon>Bacteria</taxon>
        <taxon>Bacillati</taxon>
        <taxon>Cyanobacteriota</taxon>
        <taxon>Cyanophyceae</taxon>
        <taxon>Oscillatoriophycideae</taxon>
        <taxon>Oscillatoriales</taxon>
        <taxon>Microcoleaceae</taxon>
        <taxon>Microcoleus</taxon>
        <taxon>environmental samples</taxon>
    </lineage>
</organism>
<sequence>MRHQEHERMAMVQLTETGDRTSRFRRAIVPNGSLASFAVSEALEEDRPRPIPIRLGFARYLPFSRRIH</sequence>
<accession>A0A6J4LG86</accession>
<name>A0A6J4LG86_9CYAN</name>
<proteinExistence type="predicted"/>